<dbReference type="AlphaFoldDB" id="A0AA88NW36"/>
<sequence length="74" mass="8104">MPDEKNPGDGFRVHGILLPWEQSKIGYNFTKGLHELSRYGSHGQQTGSQRSLPLFGPRGLSVASIQVERAGKLA</sequence>
<gene>
    <name evidence="1" type="ORF">Q8A67_025407</name>
</gene>
<proteinExistence type="predicted"/>
<dbReference type="EMBL" id="JAUYZG010000025">
    <property type="protein sequence ID" value="KAK2867290.1"/>
    <property type="molecule type" value="Genomic_DNA"/>
</dbReference>
<dbReference type="Proteomes" id="UP001187343">
    <property type="component" value="Unassembled WGS sequence"/>
</dbReference>
<accession>A0AA88NW36</accession>
<reference evidence="1" key="1">
    <citation type="submission" date="2023-08" db="EMBL/GenBank/DDBJ databases">
        <title>Chromosome-level Genome Assembly of mud carp (Cirrhinus molitorella).</title>
        <authorList>
            <person name="Liu H."/>
        </authorList>
    </citation>
    <scope>NUCLEOTIDE SEQUENCE</scope>
    <source>
        <strain evidence="1">Prfri</strain>
        <tissue evidence="1">Muscle</tissue>
    </source>
</reference>
<protein>
    <submittedName>
        <fullName evidence="1">Uncharacterized protein</fullName>
    </submittedName>
</protein>
<evidence type="ECO:0000313" key="1">
    <source>
        <dbReference type="EMBL" id="KAK2867290.1"/>
    </source>
</evidence>
<name>A0AA88NW36_9TELE</name>
<organism evidence="1 2">
    <name type="scientific">Cirrhinus molitorella</name>
    <name type="common">mud carp</name>
    <dbReference type="NCBI Taxonomy" id="172907"/>
    <lineage>
        <taxon>Eukaryota</taxon>
        <taxon>Metazoa</taxon>
        <taxon>Chordata</taxon>
        <taxon>Craniata</taxon>
        <taxon>Vertebrata</taxon>
        <taxon>Euteleostomi</taxon>
        <taxon>Actinopterygii</taxon>
        <taxon>Neopterygii</taxon>
        <taxon>Teleostei</taxon>
        <taxon>Ostariophysi</taxon>
        <taxon>Cypriniformes</taxon>
        <taxon>Cyprinidae</taxon>
        <taxon>Labeoninae</taxon>
        <taxon>Labeonini</taxon>
        <taxon>Cirrhinus</taxon>
    </lineage>
</organism>
<keyword evidence="2" id="KW-1185">Reference proteome</keyword>
<evidence type="ECO:0000313" key="2">
    <source>
        <dbReference type="Proteomes" id="UP001187343"/>
    </source>
</evidence>
<comment type="caution">
    <text evidence="1">The sequence shown here is derived from an EMBL/GenBank/DDBJ whole genome shotgun (WGS) entry which is preliminary data.</text>
</comment>